<dbReference type="SUPFAM" id="SSF101690">
    <property type="entry name" value="PAZ domain"/>
    <property type="match status" value="1"/>
</dbReference>
<gene>
    <name evidence="3" type="ORF">ANN_07991</name>
</gene>
<comment type="caution">
    <text evidence="3">The sequence shown here is derived from an EMBL/GenBank/DDBJ whole genome shotgun (WGS) entry which is preliminary data.</text>
</comment>
<dbReference type="PANTHER" id="PTHR22891">
    <property type="entry name" value="EUKARYOTIC TRANSLATION INITIATION FACTOR 2C"/>
    <property type="match status" value="1"/>
</dbReference>
<dbReference type="Pfam" id="PF08699">
    <property type="entry name" value="ArgoL1"/>
    <property type="match status" value="1"/>
</dbReference>
<accession>A0ABQ8T1J7</accession>
<evidence type="ECO:0000259" key="2">
    <source>
        <dbReference type="PROSITE" id="PS50821"/>
    </source>
</evidence>
<keyword evidence="4" id="KW-1185">Reference proteome</keyword>
<dbReference type="InterPro" id="IPR036085">
    <property type="entry name" value="PAZ_dom_sf"/>
</dbReference>
<feature type="region of interest" description="Disordered" evidence="1">
    <location>
        <begin position="40"/>
        <end position="78"/>
    </location>
</feature>
<evidence type="ECO:0000313" key="4">
    <source>
        <dbReference type="Proteomes" id="UP001148838"/>
    </source>
</evidence>
<dbReference type="Proteomes" id="UP001148838">
    <property type="component" value="Unassembled WGS sequence"/>
</dbReference>
<organism evidence="3 4">
    <name type="scientific">Periplaneta americana</name>
    <name type="common">American cockroach</name>
    <name type="synonym">Blatta americana</name>
    <dbReference type="NCBI Taxonomy" id="6978"/>
    <lineage>
        <taxon>Eukaryota</taxon>
        <taxon>Metazoa</taxon>
        <taxon>Ecdysozoa</taxon>
        <taxon>Arthropoda</taxon>
        <taxon>Hexapoda</taxon>
        <taxon>Insecta</taxon>
        <taxon>Pterygota</taxon>
        <taxon>Neoptera</taxon>
        <taxon>Polyneoptera</taxon>
        <taxon>Dictyoptera</taxon>
        <taxon>Blattodea</taxon>
        <taxon>Blattoidea</taxon>
        <taxon>Blattidae</taxon>
        <taxon>Blattinae</taxon>
        <taxon>Periplaneta</taxon>
    </lineage>
</organism>
<reference evidence="3 4" key="1">
    <citation type="journal article" date="2022" name="Allergy">
        <title>Genome assembly and annotation of Periplaneta americana reveal a comprehensive cockroach allergen profile.</title>
        <authorList>
            <person name="Wang L."/>
            <person name="Xiong Q."/>
            <person name="Saelim N."/>
            <person name="Wang L."/>
            <person name="Nong W."/>
            <person name="Wan A.T."/>
            <person name="Shi M."/>
            <person name="Liu X."/>
            <person name="Cao Q."/>
            <person name="Hui J.H.L."/>
            <person name="Sookrung N."/>
            <person name="Leung T.F."/>
            <person name="Tungtrongchitr A."/>
            <person name="Tsui S.K.W."/>
        </authorList>
    </citation>
    <scope>NUCLEOTIDE SEQUENCE [LARGE SCALE GENOMIC DNA]</scope>
    <source>
        <strain evidence="3">PWHHKU_190912</strain>
    </source>
</reference>
<sequence>MEGLPGWGISSMPGSPPTAFTHIYGRIKGRITVHGRTFKRMDKPFDGDGDGDQEVPVGRSRTRKIRRPLSPGRGLDDVPIRKARGRAVERAGLRQTSSRLPGQSDDTDSLHRCMAEMNISTGSEKSSKQLQEISQKKSIELPVPLNDKEVKSKKGTSGRPVCLNANYFRLETVSKWQLYQYRVDFEPEEDRKMVQSYLLREHKETLRGYLFDGTMLFSPYKYDSNPLILFSDKPSDKTRVRIMIREVGYLAFEDKQYVNIFNILLRRCLHSLHLQLVGRYYFDSSARIAVDNHRLELWPGYVTSIRQHETDLLLCTEITHKVMRQDTVHTLLKDCYKSKSSNYQTLFKQTILGAIVLTEYNNKTYRIDDVDFSVTPASTFECKGNDVSYISYYAKKYDLHINDPGQPMLVTMPKKRDRQQGEPSPIYLVPELCKMTGLSDQMRSNFKLMRSLADHTRLDPSQRMDRLQHFNRRLHTNSLVTS</sequence>
<dbReference type="EMBL" id="JAJSOF020000017">
    <property type="protein sequence ID" value="KAJ4439863.1"/>
    <property type="molecule type" value="Genomic_DNA"/>
</dbReference>
<dbReference type="CDD" id="cd02845">
    <property type="entry name" value="PAZ_piwi_like"/>
    <property type="match status" value="1"/>
</dbReference>
<dbReference type="SMART" id="SM00949">
    <property type="entry name" value="PAZ"/>
    <property type="match status" value="1"/>
</dbReference>
<evidence type="ECO:0000256" key="1">
    <source>
        <dbReference type="SAM" id="MobiDB-lite"/>
    </source>
</evidence>
<dbReference type="Pfam" id="PF23278">
    <property type="entry name" value="Piwi_N"/>
    <property type="match status" value="1"/>
</dbReference>
<dbReference type="InterPro" id="IPR003100">
    <property type="entry name" value="PAZ_dom"/>
</dbReference>
<dbReference type="Gene3D" id="2.170.260.10">
    <property type="entry name" value="paz domain"/>
    <property type="match status" value="1"/>
</dbReference>
<dbReference type="PROSITE" id="PS50821">
    <property type="entry name" value="PAZ"/>
    <property type="match status" value="1"/>
</dbReference>
<dbReference type="InterPro" id="IPR014811">
    <property type="entry name" value="ArgoL1"/>
</dbReference>
<dbReference type="Pfam" id="PF02170">
    <property type="entry name" value="PAZ"/>
    <property type="match status" value="1"/>
</dbReference>
<feature type="region of interest" description="Disordered" evidence="1">
    <location>
        <begin position="89"/>
        <end position="108"/>
    </location>
</feature>
<feature type="domain" description="PAZ" evidence="2">
    <location>
        <begin position="327"/>
        <end position="437"/>
    </location>
</feature>
<proteinExistence type="predicted"/>
<evidence type="ECO:0000313" key="3">
    <source>
        <dbReference type="EMBL" id="KAJ4439863.1"/>
    </source>
</evidence>
<protein>
    <recommendedName>
        <fullName evidence="2">PAZ domain-containing protein</fullName>
    </recommendedName>
</protein>
<name>A0ABQ8T1J7_PERAM</name>